<keyword evidence="5" id="KW-0175">Coiled coil</keyword>
<evidence type="ECO:0000256" key="4">
    <source>
        <dbReference type="ARBA" id="ARBA00022884"/>
    </source>
</evidence>
<keyword evidence="2 8" id="KW-0863">Zinc-finger</keyword>
<dbReference type="Pfam" id="PF00076">
    <property type="entry name" value="RRM_1"/>
    <property type="match status" value="1"/>
</dbReference>
<proteinExistence type="predicted"/>
<dbReference type="SMART" id="SM00360">
    <property type="entry name" value="RRM"/>
    <property type="match status" value="2"/>
</dbReference>
<name>A0A7K4K728_9AVES</name>
<dbReference type="FunFam" id="3.30.70.330:FF:000124">
    <property type="entry name" value="RNA-binding protein 26 isoform X3"/>
    <property type="match status" value="1"/>
</dbReference>
<dbReference type="InterPro" id="IPR000504">
    <property type="entry name" value="RRM_dom"/>
</dbReference>
<dbReference type="OrthoDB" id="443401at2759"/>
<evidence type="ECO:0000259" key="11">
    <source>
        <dbReference type="PROSITE" id="PS50103"/>
    </source>
</evidence>
<keyword evidence="3 8" id="KW-0862">Zinc</keyword>
<evidence type="ECO:0000256" key="7">
    <source>
        <dbReference type="PROSITE-ProRule" id="PRU00176"/>
    </source>
</evidence>
<dbReference type="PROSITE" id="PS50102">
    <property type="entry name" value="RRM"/>
    <property type="match status" value="2"/>
</dbReference>
<feature type="region of interest" description="Disordered" evidence="9">
    <location>
        <begin position="784"/>
        <end position="803"/>
    </location>
</feature>
<dbReference type="InterPro" id="IPR045137">
    <property type="entry name" value="RBM26/27"/>
</dbReference>
<comment type="caution">
    <text evidence="12">The sequence shown here is derived from an EMBL/GenBank/DDBJ whole genome shotgun (WGS) entry which is preliminary data.</text>
</comment>
<gene>
    <name evidence="12" type="primary">Rbm27</name>
    <name evidence="12" type="ORF">CRYSOU_R04149</name>
</gene>
<protein>
    <submittedName>
        <fullName evidence="12">RBM27 protein</fullName>
    </submittedName>
</protein>
<sequence length="904" mass="101681">PRCDADPSALANYVVALVKKDKPEKELKAFCADQLDVFLQKETSGFVDKLFESLYTKSYLPSLEPAKAEVKPAAQEKEEVKEENFQESVEEERESRKKKYSSPQRSRTDSSEQREKKRDDGKWRDYDRYYDRSDLYREKSGWRRGRSKSRSKSRGLSRSRSRSRGRSKDHEASRSAGECQAPAVGKRRVSSERNDEGSYNPVSISPSNSTEQYSSAQSIPSAVTVIAPAHHLENTTESWSNFYNNHGTPGSFGRNPPPKRRCRDYDERGFCVLGDLCQFDHGNDPLVVDEVSLPSMIPFPPPPLGLPPPPGMLLPPMPAPARNMRMPVPQAHPQAPPPVVLPVPRPPLTQSSLISNRDQPGTSAVPSLAPVGARLPPPLPQNLLYTVSEHTYEPDGYNPEAPSITSAGRSQYRQFFTRAQTQRPNLIGLTSGEMDTNPRGRKGFYLSELILLSFFSRQANNSQNKPGFLKKNQYTNTKLEVRKIPPELNNITQLNEHFSKFGTIVNIQVAFQNDPEAALIQYLTNDEARKAISSTKAVLNNRFIRVLWHRESEQQPPLLQQQQQPSPSQPLHHQLHLQQQGLAAAPAVTVHSSMAKVPFPVGGLCSSSYYYILFVPFQSFPTSTSHSKMVYSSSNLKTSMKPGAGSKPHDVQEALKKKQEAMKLQQDMRKKKQEMLEKQIECQKMLISKLEKNKTMKPEERAEIMKTLKELGGKISQLKDELKTSSTSSTPSKLKSKTEAQKELLDAELDFHKRLSSGEDTTELRKKLNQLQVEAARLGILPVGRGKTTPVQGRGRGWGRGGRGRGMLNHMVVDHRPKALTVGGFIEEEKDELLQHFSKFGDIEDLQEEDSPLSVVLTFKSRSEAENAANQGSRFKDRKLQISWYKPKVPSVSTEIEEEESKEE</sequence>
<dbReference type="PANTHER" id="PTHR14398:SF1">
    <property type="entry name" value="RNA-BINDING PROTEIN 27"/>
    <property type="match status" value="1"/>
</dbReference>
<comment type="function">
    <text evidence="6">May be involved in the turnover of nuclear polyadenylated (pA+) RNA.</text>
</comment>
<accession>A0A7K4K728</accession>
<evidence type="ECO:0000256" key="8">
    <source>
        <dbReference type="PROSITE-ProRule" id="PRU00723"/>
    </source>
</evidence>
<dbReference type="SUPFAM" id="SSF54928">
    <property type="entry name" value="RNA-binding domain, RBD"/>
    <property type="match status" value="2"/>
</dbReference>
<dbReference type="Pfam" id="PF01480">
    <property type="entry name" value="PWI"/>
    <property type="match status" value="1"/>
</dbReference>
<dbReference type="GO" id="GO:0008270">
    <property type="term" value="F:zinc ion binding"/>
    <property type="evidence" value="ECO:0007669"/>
    <property type="project" value="UniProtKB-KW"/>
</dbReference>
<dbReference type="EMBL" id="VWPX01006270">
    <property type="protein sequence ID" value="NWI12001.1"/>
    <property type="molecule type" value="Genomic_DNA"/>
</dbReference>
<dbReference type="InterPro" id="IPR000571">
    <property type="entry name" value="Znf_CCCH"/>
</dbReference>
<organism evidence="12 13">
    <name type="scientific">Crypturellus soui</name>
    <dbReference type="NCBI Taxonomy" id="458187"/>
    <lineage>
        <taxon>Eukaryota</taxon>
        <taxon>Metazoa</taxon>
        <taxon>Chordata</taxon>
        <taxon>Craniata</taxon>
        <taxon>Vertebrata</taxon>
        <taxon>Euteleostomi</taxon>
        <taxon>Archelosauria</taxon>
        <taxon>Archosauria</taxon>
        <taxon>Dinosauria</taxon>
        <taxon>Saurischia</taxon>
        <taxon>Theropoda</taxon>
        <taxon>Coelurosauria</taxon>
        <taxon>Aves</taxon>
        <taxon>Palaeognathae</taxon>
        <taxon>Tinamiformes</taxon>
        <taxon>Tinamidae</taxon>
        <taxon>Crypturellus</taxon>
    </lineage>
</organism>
<feature type="compositionally biased region" description="Basic and acidic residues" evidence="9">
    <location>
        <begin position="106"/>
        <end position="124"/>
    </location>
</feature>
<dbReference type="InterPro" id="IPR034451">
    <property type="entry name" value="RBM27_RRM"/>
</dbReference>
<feature type="region of interest" description="Disordered" evidence="9">
    <location>
        <begin position="719"/>
        <end position="739"/>
    </location>
</feature>
<feature type="region of interest" description="Disordered" evidence="9">
    <location>
        <begin position="554"/>
        <end position="574"/>
    </location>
</feature>
<dbReference type="Proteomes" id="UP000545332">
    <property type="component" value="Unassembled WGS sequence"/>
</dbReference>
<feature type="domain" description="C3H1-type" evidence="11">
    <location>
        <begin position="256"/>
        <end position="284"/>
    </location>
</feature>
<evidence type="ECO:0000256" key="1">
    <source>
        <dbReference type="ARBA" id="ARBA00022723"/>
    </source>
</evidence>
<feature type="compositionally biased region" description="Basic and acidic residues" evidence="9">
    <location>
        <begin position="66"/>
        <end position="84"/>
    </location>
</feature>
<feature type="zinc finger region" description="C3H1-type" evidence="8">
    <location>
        <begin position="256"/>
        <end position="284"/>
    </location>
</feature>
<keyword evidence="13" id="KW-1185">Reference proteome</keyword>
<dbReference type="PANTHER" id="PTHR14398">
    <property type="entry name" value="RNA RECOGNITION RRM/RNP DOMAIN"/>
    <property type="match status" value="1"/>
</dbReference>
<dbReference type="InterPro" id="IPR002483">
    <property type="entry name" value="PWI_dom"/>
</dbReference>
<feature type="non-terminal residue" evidence="12">
    <location>
        <position position="904"/>
    </location>
</feature>
<keyword evidence="4 7" id="KW-0694">RNA-binding</keyword>
<dbReference type="Pfam" id="PF00642">
    <property type="entry name" value="zf-CCCH"/>
    <property type="match status" value="1"/>
</dbReference>
<feature type="compositionally biased region" description="Low complexity" evidence="9">
    <location>
        <begin position="724"/>
        <end position="733"/>
    </location>
</feature>
<feature type="domain" description="RRM" evidence="10">
    <location>
        <begin position="477"/>
        <end position="551"/>
    </location>
</feature>
<evidence type="ECO:0000256" key="3">
    <source>
        <dbReference type="ARBA" id="ARBA00022833"/>
    </source>
</evidence>
<evidence type="ECO:0000256" key="9">
    <source>
        <dbReference type="SAM" id="MobiDB-lite"/>
    </source>
</evidence>
<dbReference type="InterPro" id="IPR035979">
    <property type="entry name" value="RBD_domain_sf"/>
</dbReference>
<evidence type="ECO:0000256" key="5">
    <source>
        <dbReference type="ARBA" id="ARBA00023054"/>
    </source>
</evidence>
<keyword evidence="1 8" id="KW-0479">Metal-binding</keyword>
<dbReference type="GO" id="GO:0003723">
    <property type="term" value="F:RNA binding"/>
    <property type="evidence" value="ECO:0007669"/>
    <property type="project" value="UniProtKB-UniRule"/>
</dbReference>
<feature type="compositionally biased region" description="Polar residues" evidence="9">
    <location>
        <begin position="200"/>
        <end position="216"/>
    </location>
</feature>
<evidence type="ECO:0000313" key="13">
    <source>
        <dbReference type="Proteomes" id="UP000545332"/>
    </source>
</evidence>
<feature type="compositionally biased region" description="Basic residues" evidence="9">
    <location>
        <begin position="142"/>
        <end position="165"/>
    </location>
</feature>
<feature type="non-terminal residue" evidence="12">
    <location>
        <position position="1"/>
    </location>
</feature>
<evidence type="ECO:0000259" key="10">
    <source>
        <dbReference type="PROSITE" id="PS50102"/>
    </source>
</evidence>
<evidence type="ECO:0000313" key="12">
    <source>
        <dbReference type="EMBL" id="NWI12001.1"/>
    </source>
</evidence>
<feature type="domain" description="RRM" evidence="10">
    <location>
        <begin position="818"/>
        <end position="887"/>
    </location>
</feature>
<dbReference type="GO" id="GO:0005634">
    <property type="term" value="C:nucleus"/>
    <property type="evidence" value="ECO:0007669"/>
    <property type="project" value="TreeGrafter"/>
</dbReference>
<dbReference type="AlphaFoldDB" id="A0A7K4K728"/>
<dbReference type="FunFam" id="3.30.70.330:FF:000330">
    <property type="entry name" value="RNA-binding motif protein 26"/>
    <property type="match status" value="1"/>
</dbReference>
<dbReference type="Gene3D" id="3.30.70.330">
    <property type="match status" value="2"/>
</dbReference>
<dbReference type="CDD" id="cd12517">
    <property type="entry name" value="RRM_RBM27"/>
    <property type="match status" value="1"/>
</dbReference>
<dbReference type="PROSITE" id="PS50103">
    <property type="entry name" value="ZF_C3H1"/>
    <property type="match status" value="1"/>
</dbReference>
<feature type="region of interest" description="Disordered" evidence="9">
    <location>
        <begin position="62"/>
        <end position="124"/>
    </location>
</feature>
<evidence type="ECO:0000256" key="2">
    <source>
        <dbReference type="ARBA" id="ARBA00022771"/>
    </source>
</evidence>
<feature type="region of interest" description="Disordered" evidence="9">
    <location>
        <begin position="137"/>
        <end position="216"/>
    </location>
</feature>
<feature type="compositionally biased region" description="Gly residues" evidence="9">
    <location>
        <begin position="794"/>
        <end position="803"/>
    </location>
</feature>
<reference evidence="12 13" key="1">
    <citation type="submission" date="2019-09" db="EMBL/GenBank/DDBJ databases">
        <title>Bird 10,000 Genomes (B10K) Project - Family phase.</title>
        <authorList>
            <person name="Zhang G."/>
        </authorList>
    </citation>
    <scope>NUCLEOTIDE SEQUENCE [LARGE SCALE GENOMIC DNA]</scope>
    <source>
        <strain evidence="12">B10K-MSB-42743</strain>
        <tissue evidence="12">Heart</tissue>
    </source>
</reference>
<evidence type="ECO:0000256" key="6">
    <source>
        <dbReference type="ARBA" id="ARBA00043866"/>
    </source>
</evidence>
<dbReference type="InterPro" id="IPR012677">
    <property type="entry name" value="Nucleotide-bd_a/b_plait_sf"/>
</dbReference>